<protein>
    <submittedName>
        <fullName evidence="1">Uncharacterized protein</fullName>
    </submittedName>
</protein>
<dbReference type="EMBL" id="CP024422">
    <property type="protein sequence ID" value="ATQ56516.1"/>
    <property type="molecule type" value="Genomic_DNA"/>
</dbReference>
<proteinExistence type="predicted"/>
<sequence length="2683" mass="291329">MPAADFVEAGVALVEAGIALPGAAWSRLTFAGTELRIHYTSERLGAPPIGSHLDLGATNQVGLAVLDLARARLRASQSDQLLALSFRFSDLSLRIDGAELTLVGSTPECSLAARPRSAQEDLTNTDRGPAFADQVSQDRRPVLVVEFPPQHLFEEASFRPGRSALPDVVLNTGMIIDRKTGAVEFPKDKPTTYKIDANTIELDPDRRSHVVDALDVLARSGKPALLRNVRMHLLKEKAKLLPETAKEKPDITEEEKKKNQAENFRRKAFADFARKVARLRRGLSNVTSDQRIYIGPFAMDVDFMARVRRLFDLGAIARARAVIDDMFAAIRQERQRMGLSYPVGADLDAALKVEVQLQAVVPLYQQFRTFYRDQLLASFSRPGSTSLPAGFEATSEAPGEVEYIDFASDHPLSSDLRRKRLEVIRKAFIADLQGAEALEGPKRGRLANHSRLAFRVNCLDVLEAAQAAQAAQLDGPEDAEVRLPRRALHFDLNELLQFRGMELAVTARAEIPYEPDAHGRIGGRAVRLSDISPGAMMARLGFTRGPNTSVAIRLAEIAASLRAPTAFETAIEMPARVTLSPHQNAVVLTPQQPEGMAQVFDLALGACSATTGPATGAVVRRLWAARFVTGQDGLDLDPGLRAVHSPDLRPGALLTRFAEREKDVLPMTQPPGGPLDPWFLSGTQSEATPPTLQELNALFSGHDDVCEAAANPAVRDLPGILRAFCHRVGLIRSKRRITFRNGLDARDRHQLVMLSSAWGLPIKYAAQGDTKPTAQPEPEWQLWDVLPGNGIYAPRSLDVTELTLTTLGGVLRHDTGFEPPTAPLFWRSRDGVYDAFSVERWQHWINLGRDIFTEVVYKGFLLPLGIRASLVKVTEREFWIDPKTGAITAPLRQRMFIRVARPEKLFPAVRQPSNGRCFPIRRLELLTTVTPDIVDPYSEAAQNEQSEELPSGRLLLKGARGLVFWPRTLKARQGDIRFEMTVDGIRSDLPLIFADQTAINDQVTMNALVAYYARLASPAEGMSVEPINHRRTLQLRGAAMRYAPEVKAGSASFQTEHWTLHATGGANAALPTVDNPAAESGTLGTIAMHNDDFNFDAVRQANDQPPIYPAIASARMYLTQTERLIGRRLGAVDTYFDGAFVRDGLGETEQKENSAEVVLVLAKGVALKMGDKGDQSGGIFRPAGHVVGLSRAKGALTLDNAPTVPPVAGMNYTLPLMSPLFDERKIREAASAAEMRFGGKASERKPSGTELEELRKYYQSLLSSDAKICGLVSVKELIGLCQGLGYPIDDAPALTEALEFGAAGKAGAEQIRKEIIIPLAAAIRSVREEWAALEQRINDELARGIGAGNAGQDADKKVTGFEIRKVFPELYQSLADLEAALVQAESETDPVLFGFELGACYSAGMRFLGALERAASNPGQALEALVSQTFAGLLALVDALRGGLKKYFDPLFENLIGDLDAAISEVIEDGFKQGAPFIRRAFLSFPQPYIGSATAPDKWQHCLEGFVPGADDAEAVLTAFVKHALLAIAKGGRLDAMTLINDWLDDSDAKIEFSLRFGDSLKELRQRLNAGIKALADAAEASIEADSASEALSVELDAAVGKLKKALDEIFFLPVGDADDFIASGPPREQICKRYISGVLVAMAEADMTDCITGLPLGYPRQILDFLSGLNWKAPGALPDIDTDLTGWFDPISRAFNGFLGDVGLPLPDCATFNSLWQVIQAALNALADVTALINLVPTDWQHPTRAETLQSQKYDNPQELLVLPGATSPSVVLTLLLARAYLVRINADMGKAEVPVTQARDAIARLPGDAAAKARDALQMQLNNSVAVRGGLNTLRVVYESAFDAVMRDAEALRRTVGSMRRAAKIKIEDACSGKIPADDIMALANLPRDVQALVVRREHMLRELDKAVKATREQLDELRETEMLVPLFADLAAHFDELGLPESSQSELPDWATGAQDQIRRLQDALAAASEHVVGLADSLKELLCQLIALAGKALDVAKKAQDSLSESLSETAVADLPPEVRQIGERMRRVWNAQQIAMRLEDAGKHLIQVREMKETLCAEDANYPHLGAIEEIIVQGASPFSLLEPKTGMPPLAAARAEMRGVEDALKDIAAELRLLLEAAPREAAETLLLNVAARVVALQKDVQPGNPLASQGKLGIVPFYERLKKVRGEAWEAAGSTGVLSDKLRGQLTVARGPYRPGNEHATLPNDDRLAGDVEMLAAIRKVAEENGNLSQPQRLFLHAFLQEWGTGQATPLLIGGNIAELVQDLFAGKLYRFIDFARLRKEFEGRLLALVPTKQKLDYTFGLPLGPEVNAATMGIFRPAAGCQLGVGASIEINLAGAVKDAGEDETPLVSGSAVGTLGAFEIKLVGDLFDALTLRFGAARFEAPIGGTPRFEITYLGHTIGEQLKFVEKLQAYLSPKDGSGAILRFDPARPGVEAGYRLQLGDFAVGNLAFTNVGLEATAVLPFSDEEAVFKASLSSRASPFTLTYAPYGGSGFFAILANVQGVIGFEASFEFGGSGVFAFGPLTGQGRLMSGVYIRQLTLNGMRLTEISMTFFAGGSASIWIFNFTAALSVQLGMVNGNMSGQANFSFSFSMGLCDYKYSISVSRSEGAGFSGEKRTSSLGFDMRRFAGLGQTGDVTEPPNAFGARIENRARCQGESWNTYKSYFIDREPPEEYF</sequence>
<gene>
    <name evidence="1" type="ORF">PYTT13_12410</name>
</gene>
<evidence type="ECO:0000313" key="1">
    <source>
        <dbReference type="EMBL" id="ATQ56516.1"/>
    </source>
</evidence>
<reference evidence="1 2" key="1">
    <citation type="submission" date="2017-10" db="EMBL/GenBank/DDBJ databases">
        <title>Complete genome sequence of Paracoccus yeei TT13 isolated from human skin.</title>
        <authorList>
            <person name="Lee K."/>
            <person name="Lim J.Y."/>
            <person name="Hwang I."/>
        </authorList>
    </citation>
    <scope>NUCLEOTIDE SEQUENCE [LARGE SCALE GENOMIC DNA]</scope>
    <source>
        <strain evidence="1 2">TT13</strain>
    </source>
</reference>
<name>A0A2D2C203_9RHOB</name>
<evidence type="ECO:0000313" key="2">
    <source>
        <dbReference type="Proteomes" id="UP000229314"/>
    </source>
</evidence>
<accession>A0A2D2C203</accession>
<organism evidence="1 2">
    <name type="scientific">Paracoccus yeei</name>
    <dbReference type="NCBI Taxonomy" id="147645"/>
    <lineage>
        <taxon>Bacteria</taxon>
        <taxon>Pseudomonadati</taxon>
        <taxon>Pseudomonadota</taxon>
        <taxon>Alphaproteobacteria</taxon>
        <taxon>Rhodobacterales</taxon>
        <taxon>Paracoccaceae</taxon>
        <taxon>Paracoccus</taxon>
    </lineage>
</organism>
<dbReference type="Proteomes" id="UP000229314">
    <property type="component" value="Chromosome"/>
</dbReference>